<gene>
    <name evidence="1" type="ORF">J4215_01925</name>
</gene>
<reference evidence="1" key="1">
    <citation type="submission" date="2021-03" db="EMBL/GenBank/DDBJ databases">
        <authorList>
            <person name="Jaffe A."/>
        </authorList>
    </citation>
    <scope>NUCLEOTIDE SEQUENCE</scope>
    <source>
        <strain evidence="1">RIFCSPLOWO2_01_FULL_AR10_48_17</strain>
    </source>
</reference>
<dbReference type="EMBL" id="JAGVWC010000008">
    <property type="protein sequence ID" value="MBS3061317.1"/>
    <property type="molecule type" value="Genomic_DNA"/>
</dbReference>
<accession>A0A8T4L430</accession>
<proteinExistence type="predicted"/>
<comment type="caution">
    <text evidence="1">The sequence shown here is derived from an EMBL/GenBank/DDBJ whole genome shotgun (WGS) entry which is preliminary data.</text>
</comment>
<evidence type="ECO:0000313" key="2">
    <source>
        <dbReference type="Proteomes" id="UP000675968"/>
    </source>
</evidence>
<dbReference type="AlphaFoldDB" id="A0A8T4L430"/>
<reference evidence="1" key="2">
    <citation type="submission" date="2021-05" db="EMBL/GenBank/DDBJ databases">
        <title>Protein family content uncovers lineage relationships and bacterial pathway maintenance mechanisms in DPANN archaea.</title>
        <authorList>
            <person name="Castelle C.J."/>
            <person name="Meheust R."/>
            <person name="Jaffe A.L."/>
            <person name="Seitz K."/>
            <person name="Gong X."/>
            <person name="Baker B.J."/>
            <person name="Banfield J.F."/>
        </authorList>
    </citation>
    <scope>NUCLEOTIDE SEQUENCE</scope>
    <source>
        <strain evidence="1">RIFCSPLOWO2_01_FULL_AR10_48_17</strain>
    </source>
</reference>
<sequence length="46" mass="5365">MDWIAFVRKTPEKVSVPRFKGVIGGIFGFRQRMNNQSTTLVQIVRR</sequence>
<protein>
    <submittedName>
        <fullName evidence="1">Uncharacterized protein</fullName>
    </submittedName>
</protein>
<name>A0A8T4L430_9ARCH</name>
<organism evidence="1 2">
    <name type="scientific">Candidatus Iainarchaeum sp</name>
    <dbReference type="NCBI Taxonomy" id="3101447"/>
    <lineage>
        <taxon>Archaea</taxon>
        <taxon>Candidatus Iainarchaeota</taxon>
        <taxon>Candidatus Iainarchaeia</taxon>
        <taxon>Candidatus Iainarchaeales</taxon>
        <taxon>Candidatus Iainarchaeaceae</taxon>
        <taxon>Candidatus Iainarchaeum</taxon>
    </lineage>
</organism>
<evidence type="ECO:0000313" key="1">
    <source>
        <dbReference type="EMBL" id="MBS3061317.1"/>
    </source>
</evidence>
<dbReference type="Proteomes" id="UP000675968">
    <property type="component" value="Unassembled WGS sequence"/>
</dbReference>